<accession>A0AC34GVP5</accession>
<dbReference type="Proteomes" id="UP000887579">
    <property type="component" value="Unplaced"/>
</dbReference>
<evidence type="ECO:0000313" key="2">
    <source>
        <dbReference type="WBParaSite" id="ES5_v2.g9021.t1"/>
    </source>
</evidence>
<proteinExistence type="predicted"/>
<sequence>MSDKQKSAHDVHEQGLDEDYETHANYQNEVSSLVKCYPKKDNANSNYQTEKISVKEWYERREENQNQK</sequence>
<name>A0AC34GVP5_9BILA</name>
<dbReference type="WBParaSite" id="ES5_v2.g9021.t1">
    <property type="protein sequence ID" value="ES5_v2.g9021.t1"/>
    <property type="gene ID" value="ES5_v2.g9021"/>
</dbReference>
<evidence type="ECO:0000313" key="1">
    <source>
        <dbReference type="Proteomes" id="UP000887579"/>
    </source>
</evidence>
<organism evidence="1 2">
    <name type="scientific">Panagrolaimus sp. ES5</name>
    <dbReference type="NCBI Taxonomy" id="591445"/>
    <lineage>
        <taxon>Eukaryota</taxon>
        <taxon>Metazoa</taxon>
        <taxon>Ecdysozoa</taxon>
        <taxon>Nematoda</taxon>
        <taxon>Chromadorea</taxon>
        <taxon>Rhabditida</taxon>
        <taxon>Tylenchina</taxon>
        <taxon>Panagrolaimomorpha</taxon>
        <taxon>Panagrolaimoidea</taxon>
        <taxon>Panagrolaimidae</taxon>
        <taxon>Panagrolaimus</taxon>
    </lineage>
</organism>
<reference evidence="2" key="1">
    <citation type="submission" date="2022-11" db="UniProtKB">
        <authorList>
            <consortium name="WormBaseParasite"/>
        </authorList>
    </citation>
    <scope>IDENTIFICATION</scope>
</reference>
<protein>
    <submittedName>
        <fullName evidence="2">Uncharacterized protein</fullName>
    </submittedName>
</protein>